<dbReference type="GO" id="GO:0000775">
    <property type="term" value="C:chromosome, centromeric region"/>
    <property type="evidence" value="ECO:0007669"/>
    <property type="project" value="UniProtKB-SubCell"/>
</dbReference>
<dbReference type="AlphaFoldDB" id="E4UPQ2"/>
<name>E4UPQ2_ARTGP</name>
<dbReference type="GO" id="GO:0000070">
    <property type="term" value="P:mitotic sister chromatid segregation"/>
    <property type="evidence" value="ECO:0007669"/>
    <property type="project" value="TreeGrafter"/>
</dbReference>
<reference evidence="11" key="1">
    <citation type="journal article" date="2012" name="MBio">
        <title>Comparative genome analysis of Trichophyton rubrum and related dermatophytes reveals candidate genes involved in infection.</title>
        <authorList>
            <person name="Martinez D.A."/>
            <person name="Oliver B.G."/>
            <person name="Graeser Y."/>
            <person name="Goldberg J.M."/>
            <person name="Li W."/>
            <person name="Martinez-Rossi N.M."/>
            <person name="Monod M."/>
            <person name="Shelest E."/>
            <person name="Barton R.C."/>
            <person name="Birch E."/>
            <person name="Brakhage A.A."/>
            <person name="Chen Z."/>
            <person name="Gurr S.J."/>
            <person name="Heiman D."/>
            <person name="Heitman J."/>
            <person name="Kosti I."/>
            <person name="Rossi A."/>
            <person name="Saif S."/>
            <person name="Samalova M."/>
            <person name="Saunders C.W."/>
            <person name="Shea T."/>
            <person name="Summerbell R.C."/>
            <person name="Xu J."/>
            <person name="Young S."/>
            <person name="Zeng Q."/>
            <person name="Birren B.W."/>
            <person name="Cuomo C.A."/>
            <person name="White T.C."/>
        </authorList>
    </citation>
    <scope>NUCLEOTIDE SEQUENCE [LARGE SCALE GENOMIC DNA]</scope>
    <source>
        <strain evidence="11">ATCC MYA-4604 / CBS 118893</strain>
    </source>
</reference>
<dbReference type="RefSeq" id="XP_003174572.1">
    <property type="nucleotide sequence ID" value="XM_003174524.1"/>
</dbReference>
<proteinExistence type="inferred from homology"/>
<organism evidence="11">
    <name type="scientific">Arthroderma gypseum (strain ATCC MYA-4604 / CBS 118893)</name>
    <name type="common">Microsporum gypseum</name>
    <dbReference type="NCBI Taxonomy" id="535722"/>
    <lineage>
        <taxon>Eukaryota</taxon>
        <taxon>Fungi</taxon>
        <taxon>Dikarya</taxon>
        <taxon>Ascomycota</taxon>
        <taxon>Pezizomycotina</taxon>
        <taxon>Eurotiomycetes</taxon>
        <taxon>Eurotiomycetidae</taxon>
        <taxon>Onygenales</taxon>
        <taxon>Arthrodermataceae</taxon>
        <taxon>Nannizzia</taxon>
    </lineage>
</organism>
<evidence type="ECO:0000256" key="9">
    <source>
        <dbReference type="SAM" id="MobiDB-lite"/>
    </source>
</evidence>
<feature type="region of interest" description="Disordered" evidence="9">
    <location>
        <begin position="253"/>
        <end position="316"/>
    </location>
</feature>
<evidence type="ECO:0000256" key="8">
    <source>
        <dbReference type="SAM" id="Coils"/>
    </source>
</evidence>
<feature type="coiled-coil region" evidence="8">
    <location>
        <begin position="3"/>
        <end position="65"/>
    </location>
</feature>
<evidence type="ECO:0000256" key="6">
    <source>
        <dbReference type="ARBA" id="ARBA00023242"/>
    </source>
</evidence>
<keyword evidence="5 8" id="KW-0175">Coiled coil</keyword>
<protein>
    <submittedName>
        <fullName evidence="10">Uncharacterized protein</fullName>
    </submittedName>
</protein>
<evidence type="ECO:0000256" key="4">
    <source>
        <dbReference type="ARBA" id="ARBA00022454"/>
    </source>
</evidence>
<dbReference type="GO" id="GO:0051382">
    <property type="term" value="P:kinetochore assembly"/>
    <property type="evidence" value="ECO:0007669"/>
    <property type="project" value="InterPro"/>
</dbReference>
<evidence type="ECO:0000256" key="5">
    <source>
        <dbReference type="ARBA" id="ARBA00023054"/>
    </source>
</evidence>
<dbReference type="InParanoid" id="E4UPQ2"/>
<evidence type="ECO:0000256" key="2">
    <source>
        <dbReference type="ARBA" id="ARBA00004584"/>
    </source>
</evidence>
<evidence type="ECO:0000256" key="1">
    <source>
        <dbReference type="ARBA" id="ARBA00004123"/>
    </source>
</evidence>
<feature type="compositionally biased region" description="Basic and acidic residues" evidence="9">
    <location>
        <begin position="256"/>
        <end position="267"/>
    </location>
</feature>
<dbReference type="OMA" id="IAQFHPK"/>
<accession>E4UPQ2</accession>
<dbReference type="HOGENOM" id="CLU_048926_0_0_1"/>
<gene>
    <name evidence="10" type="ORF">MGYG_02103</name>
</gene>
<dbReference type="GO" id="GO:0005634">
    <property type="term" value="C:nucleus"/>
    <property type="evidence" value="ECO:0007669"/>
    <property type="project" value="UniProtKB-SubCell"/>
</dbReference>
<evidence type="ECO:0000313" key="10">
    <source>
        <dbReference type="EMBL" id="EFQ99089.1"/>
    </source>
</evidence>
<dbReference type="eggNOG" id="ENOG502RXW1">
    <property type="taxonomic scope" value="Eukaryota"/>
</dbReference>
<comment type="similarity">
    <text evidence="3">Belongs to the CENP-K/MCM22 family.</text>
</comment>
<feature type="coiled-coil region" evidence="8">
    <location>
        <begin position="134"/>
        <end position="201"/>
    </location>
</feature>
<sequence length="378" mass="42891">MVAEDVAERIRVYQESCRDVEKERGRVALTAADYEEYNRQIDKTLRGLREQVQRQELALRKLRASVNPLELPRPHLQPNERLAQTRRAIQAYKSLLSGGELQLPAPDSPLNGLLAIQEAQRLVREFKHTIPSTAEQLVRDRERLKAEEANLRDANAITTELQRRIRDIRQNGGAEDEAGRKKSKQDLNRAAKELIKEQRRKGVEIDEKTAELQNALKEFIEEHLAPMLAAENMGGPVVGDQIEVSDSALEAGYTARGKERKASRTSDKQIASSKKQQQRIDELLHRGKRRSRNARRDGEDEEENEEDVAKTSNPREAAAEEMNSLLESLLNIAATSSYVELDEDSAASRFLVKAKIAQFHPRDSQKLRLIDVARELAD</sequence>
<keyword evidence="6" id="KW-0539">Nucleus</keyword>
<dbReference type="InterPro" id="IPR020993">
    <property type="entry name" value="Centromere_CenpK"/>
</dbReference>
<dbReference type="VEuPathDB" id="FungiDB:MGYG_02103"/>
<dbReference type="Proteomes" id="UP000002669">
    <property type="component" value="Unassembled WGS sequence"/>
</dbReference>
<evidence type="ECO:0000313" key="11">
    <source>
        <dbReference type="Proteomes" id="UP000002669"/>
    </source>
</evidence>
<dbReference type="PANTHER" id="PTHR14401">
    <property type="entry name" value="CENTROMERE PROTEIN K"/>
    <property type="match status" value="1"/>
</dbReference>
<evidence type="ECO:0000256" key="7">
    <source>
        <dbReference type="ARBA" id="ARBA00023328"/>
    </source>
</evidence>
<dbReference type="PANTHER" id="PTHR14401:SF6">
    <property type="entry name" value="CENTROMERE PROTEIN K"/>
    <property type="match status" value="1"/>
</dbReference>
<keyword evidence="7" id="KW-0137">Centromere</keyword>
<dbReference type="EMBL" id="DS989823">
    <property type="protein sequence ID" value="EFQ99089.1"/>
    <property type="molecule type" value="Genomic_DNA"/>
</dbReference>
<comment type="subcellular location">
    <subcellularLocation>
        <location evidence="2">Chromosome</location>
        <location evidence="2">Centromere</location>
    </subcellularLocation>
    <subcellularLocation>
        <location evidence="1">Nucleus</location>
    </subcellularLocation>
</comment>
<evidence type="ECO:0000256" key="3">
    <source>
        <dbReference type="ARBA" id="ARBA00005795"/>
    </source>
</evidence>
<keyword evidence="11" id="KW-1185">Reference proteome</keyword>
<dbReference type="OrthoDB" id="9445768at2759"/>
<dbReference type="GeneID" id="10029868"/>
<keyword evidence="4" id="KW-0158">Chromosome</keyword>